<accession>A0AC61SB02</accession>
<sequence>MIKFNTNLSHSKKNKFYTVFILIFITILYTAAISTALSEREYMQPGYVFGTNYYDSYGEPEIYASLMGDSEFERGETAQLKINLVNKGVLYGFKYDTTVETKEGKHASSLKELEYETRRTTALGIKVEMFSPSPYIKVEPNTSIQYMEELFPGELPEDKLIYTITISNEAPAGVYYLQLPLLYEYQSQIRMAKNDVARYGLSSLDHITSYTTANRTLIIPIFVKAAPKFEVVDVAGCLVTGESHNITVTYRNSGETAVEDANARVVVMRPLSVKQSVVNMGTIGPGESKTALFDIYSDTDAVIKNYGIDSEIKYFDEDGETAFSDNLKVNVPIQKATEKIGIFTIAVVGAFIVIIYLIINSIRTKNKFD</sequence>
<proteinExistence type="predicted"/>
<dbReference type="Proteomes" id="UP000315423">
    <property type="component" value="Unassembled WGS sequence"/>
</dbReference>
<name>A0AC61SB02_9EURY</name>
<reference evidence="1" key="1">
    <citation type="submission" date="2018-09" db="EMBL/GenBank/DDBJ databases">
        <title>A genomic encyclopedia of anaerobic methanotrophic archaea.</title>
        <authorList>
            <person name="Skennerton C.T."/>
            <person name="Chadwick G.L."/>
            <person name="Laso-Perez R."/>
            <person name="Leu A.O."/>
            <person name="Speth D.R."/>
            <person name="Yu H."/>
            <person name="Morgan-Lang C."/>
            <person name="Hatzenpichler R."/>
            <person name="Goudeau D."/>
            <person name="Malmstrom R."/>
            <person name="Woyke T."/>
            <person name="Hallam S."/>
            <person name="Tyson G.W."/>
            <person name="Wegener G."/>
            <person name="Boetius A."/>
            <person name="Orphan V.J."/>
        </authorList>
    </citation>
    <scope>NUCLEOTIDE SEQUENCE</scope>
    <source>
        <strain evidence="1">CONS3730D10UFb2</strain>
    </source>
</reference>
<gene>
    <name evidence="1" type="ORF">C5S46_03655</name>
</gene>
<organism evidence="1 2">
    <name type="scientific">Candidatus Methanomarinus sp</name>
    <dbReference type="NCBI Taxonomy" id="3386244"/>
    <lineage>
        <taxon>Archaea</taxon>
        <taxon>Methanobacteriati</taxon>
        <taxon>Methanobacteriota</taxon>
        <taxon>Stenosarchaea group</taxon>
        <taxon>Methanomicrobia</taxon>
        <taxon>Methanosarcinales</taxon>
        <taxon>ANME-2 cluster</taxon>
        <taxon>Candidatus Methanocomedenaceae</taxon>
        <taxon>Candidatus Methanomarinus</taxon>
    </lineage>
</organism>
<evidence type="ECO:0000313" key="2">
    <source>
        <dbReference type="Proteomes" id="UP000315423"/>
    </source>
</evidence>
<dbReference type="EMBL" id="QYBA01000119">
    <property type="protein sequence ID" value="TKY91856.1"/>
    <property type="molecule type" value="Genomic_DNA"/>
</dbReference>
<comment type="caution">
    <text evidence="1">The sequence shown here is derived from an EMBL/GenBank/DDBJ whole genome shotgun (WGS) entry which is preliminary data.</text>
</comment>
<protein>
    <submittedName>
        <fullName evidence="1">Uncharacterized protein</fullName>
    </submittedName>
</protein>
<evidence type="ECO:0000313" key="1">
    <source>
        <dbReference type="EMBL" id="TKY91856.1"/>
    </source>
</evidence>